<keyword evidence="1" id="KW-1185">Reference proteome</keyword>
<name>A0A914YUJ5_9BILA</name>
<organism evidence="1 2">
    <name type="scientific">Panagrolaimus superbus</name>
    <dbReference type="NCBI Taxonomy" id="310955"/>
    <lineage>
        <taxon>Eukaryota</taxon>
        <taxon>Metazoa</taxon>
        <taxon>Ecdysozoa</taxon>
        <taxon>Nematoda</taxon>
        <taxon>Chromadorea</taxon>
        <taxon>Rhabditida</taxon>
        <taxon>Tylenchina</taxon>
        <taxon>Panagrolaimomorpha</taxon>
        <taxon>Panagrolaimoidea</taxon>
        <taxon>Panagrolaimidae</taxon>
        <taxon>Panagrolaimus</taxon>
    </lineage>
</organism>
<protein>
    <submittedName>
        <fullName evidence="2">Uncharacterized protein</fullName>
    </submittedName>
</protein>
<sequence>MFFCPNENMDTESMLEMNAKEHATLTMGQLASKRGKVNIVIDFTGKLVKAKRPPFTISAVETSQKNSFVK</sequence>
<dbReference type="Proteomes" id="UP000887577">
    <property type="component" value="Unplaced"/>
</dbReference>
<reference evidence="2" key="1">
    <citation type="submission" date="2022-11" db="UniProtKB">
        <authorList>
            <consortium name="WormBaseParasite"/>
        </authorList>
    </citation>
    <scope>IDENTIFICATION</scope>
</reference>
<evidence type="ECO:0000313" key="1">
    <source>
        <dbReference type="Proteomes" id="UP000887577"/>
    </source>
</evidence>
<dbReference type="WBParaSite" id="PSU_v2.g3340.t1">
    <property type="protein sequence ID" value="PSU_v2.g3340.t1"/>
    <property type="gene ID" value="PSU_v2.g3340"/>
</dbReference>
<accession>A0A914YUJ5</accession>
<dbReference type="AlphaFoldDB" id="A0A914YUJ5"/>
<evidence type="ECO:0000313" key="2">
    <source>
        <dbReference type="WBParaSite" id="PSU_v2.g3340.t1"/>
    </source>
</evidence>
<proteinExistence type="predicted"/>